<feature type="domain" description="BRCT" evidence="2">
    <location>
        <begin position="128"/>
        <end position="265"/>
    </location>
</feature>
<dbReference type="CDD" id="cd00027">
    <property type="entry name" value="BRCT"/>
    <property type="match status" value="1"/>
</dbReference>
<dbReference type="CDD" id="cd17731">
    <property type="entry name" value="BRCT_TopBP1_rpt2_like"/>
    <property type="match status" value="1"/>
</dbReference>
<dbReference type="EMBL" id="VJMH01000002">
    <property type="protein sequence ID" value="KAF0720789.1"/>
    <property type="molecule type" value="Genomic_DNA"/>
</dbReference>
<dbReference type="EMBL" id="CAADRA010000002">
    <property type="protein sequence ID" value="VFT77294.1"/>
    <property type="molecule type" value="Genomic_DNA"/>
</dbReference>
<evidence type="ECO:0000259" key="2">
    <source>
        <dbReference type="PROSITE" id="PS50172"/>
    </source>
</evidence>
<gene>
    <name evidence="4" type="primary">Aste57867_68</name>
    <name evidence="3" type="ORF">As57867_000068</name>
    <name evidence="4" type="ORF">ASTE57867_68</name>
</gene>
<dbReference type="AlphaFoldDB" id="A0A485K5T4"/>
<dbReference type="CDD" id="cd17738">
    <property type="entry name" value="BRCT_TopBP1_rpt7"/>
    <property type="match status" value="1"/>
</dbReference>
<evidence type="ECO:0000256" key="1">
    <source>
        <dbReference type="SAM" id="MobiDB-lite"/>
    </source>
</evidence>
<feature type="compositionally biased region" description="Low complexity" evidence="1">
    <location>
        <begin position="624"/>
        <end position="651"/>
    </location>
</feature>
<feature type="compositionally biased region" description="Low complexity" evidence="1">
    <location>
        <begin position="586"/>
        <end position="600"/>
    </location>
</feature>
<feature type="domain" description="BRCT" evidence="2">
    <location>
        <begin position="425"/>
        <end position="513"/>
    </location>
</feature>
<sequence>MGRPSKTKKVRAASTDAAHEDTTWWVYICPTLNGVLRECIDVCVRLMGGGVADSLDKVKDIDIATGMHQAASAGNGATFFVICQPSEYATYVTIRENFHVPIVTPTWIFRSVLQNTQVLLPTEKFSANPAKVFSSIVLYCVQVEADPRKVIASLVANGGGQAVSAPTTAATHVLCMRNSGDDYTQALEWKSQTKPMHDQIASKLPEVRNGCDSFRDEGCRGSLPDIVVQFILRQCGLLSPHIVSYDWVQECIRRGRRVPETEFDFPDKLPAAPEESITMQELVETCQKQTIYPPTQTDELWKDVSLTSVDTLAGETFLLARHIPSAFQLRMTQALEALGATVLPPSKASDAMIQVPKASYVVCGYQSGDEYASAVKLNKTIVSMQWVAACIAAKAIVSTASSPNTTLARQALYAPSLRHGGIDGMESCVITLSGFSARSNPSRDDIQALIRLTGACHLSVLSRSHTTHLLCVEATGEKYKRSVAWGMANVVKYEWLVECVRQWTKAPESDFSWLTKRAPLSAKSESSSSSSHSSSVGSSMLSVTKSTALVPKFQVDDALDALDEKENTPLKTTKAGKTGNSRRSSTTNNKATTDAKAVTTPVQLRKAIESNTIDQVVKPKKTKASPATKQTKATTTTTATAKTSPAPANAKPTKKRSSSAMSNDATVVSPPASPPAKARRTTKGAQTKDCPKPVFLLTGTHEEMAINESIIMVLGGTVIQSKRMFDSSCTHVICKDLRRTEKVIAGMAAGKWILTPAYLKECLAMGYFVDETPFEWGQTKTNKRTVCDHRIALPAIKHWRLEAAAGRPGPLNGRQFGIYGNTTPPPDMCVRIIQAAGGLVVPPAAFDDETLVLVGEEVKKTDKILREFQSKEIPCIAPGFLVDYITKDHRNRPKWESYVV</sequence>
<evidence type="ECO:0000313" key="4">
    <source>
        <dbReference type="EMBL" id="VFT77294.1"/>
    </source>
</evidence>
<dbReference type="InterPro" id="IPR059215">
    <property type="entry name" value="BRCT2_TopBP1-like"/>
</dbReference>
<feature type="region of interest" description="Disordered" evidence="1">
    <location>
        <begin position="564"/>
        <end position="689"/>
    </location>
</feature>
<dbReference type="Pfam" id="PF16770">
    <property type="entry name" value="RTT107_BRCT_5"/>
    <property type="match status" value="1"/>
</dbReference>
<dbReference type="Gene3D" id="3.40.50.10190">
    <property type="entry name" value="BRCT domain"/>
    <property type="match status" value="5"/>
</dbReference>
<dbReference type="InterPro" id="IPR036420">
    <property type="entry name" value="BRCT_dom_sf"/>
</dbReference>
<dbReference type="OrthoDB" id="273147at2759"/>
<dbReference type="Proteomes" id="UP000332933">
    <property type="component" value="Unassembled WGS sequence"/>
</dbReference>
<organism evidence="4 5">
    <name type="scientific">Aphanomyces stellatus</name>
    <dbReference type="NCBI Taxonomy" id="120398"/>
    <lineage>
        <taxon>Eukaryota</taxon>
        <taxon>Sar</taxon>
        <taxon>Stramenopiles</taxon>
        <taxon>Oomycota</taxon>
        <taxon>Saprolegniomycetes</taxon>
        <taxon>Saprolegniales</taxon>
        <taxon>Verrucalvaceae</taxon>
        <taxon>Aphanomyces</taxon>
    </lineage>
</organism>
<name>A0A485K5T4_9STRA</name>
<reference evidence="3" key="2">
    <citation type="submission" date="2019-06" db="EMBL/GenBank/DDBJ databases">
        <title>Genomics analysis of Aphanomyces spp. identifies a new class of oomycete effector associated with host adaptation.</title>
        <authorList>
            <person name="Gaulin E."/>
        </authorList>
    </citation>
    <scope>NUCLEOTIDE SEQUENCE</scope>
    <source>
        <strain evidence="3">CBS 578.67</strain>
    </source>
</reference>
<dbReference type="PANTHER" id="PTHR47667:SF1">
    <property type="entry name" value="REGULATOR OF TY1 TRANSPOSITION PROTEIN 107"/>
    <property type="match status" value="1"/>
</dbReference>
<protein>
    <submittedName>
        <fullName evidence="4">Aste57867_68 protein</fullName>
    </submittedName>
</protein>
<keyword evidence="5" id="KW-1185">Reference proteome</keyword>
<dbReference type="InterPro" id="IPR001357">
    <property type="entry name" value="BRCT_dom"/>
</dbReference>
<feature type="domain" description="BRCT" evidence="2">
    <location>
        <begin position="307"/>
        <end position="397"/>
    </location>
</feature>
<evidence type="ECO:0000313" key="5">
    <source>
        <dbReference type="Proteomes" id="UP000332933"/>
    </source>
</evidence>
<dbReference type="SUPFAM" id="SSF52113">
    <property type="entry name" value="BRCT domain"/>
    <property type="match status" value="5"/>
</dbReference>
<proteinExistence type="predicted"/>
<accession>A0A485K5T4</accession>
<evidence type="ECO:0000313" key="3">
    <source>
        <dbReference type="EMBL" id="KAF0720789.1"/>
    </source>
</evidence>
<dbReference type="FunFam" id="3.40.50.10190:FF:000018">
    <property type="entry name" value="DNA topoisomerase 2-binding protein 1"/>
    <property type="match status" value="1"/>
</dbReference>
<dbReference type="SMART" id="SM00292">
    <property type="entry name" value="BRCT"/>
    <property type="match status" value="6"/>
</dbReference>
<dbReference type="PANTHER" id="PTHR47667">
    <property type="entry name" value="REGULATOR OF TY1 TRANSPOSITION PROTEIN 107"/>
    <property type="match status" value="1"/>
</dbReference>
<dbReference type="Pfam" id="PF12738">
    <property type="entry name" value="PTCB-BRCT"/>
    <property type="match status" value="1"/>
</dbReference>
<feature type="domain" description="BRCT" evidence="2">
    <location>
        <begin position="694"/>
        <end position="776"/>
    </location>
</feature>
<dbReference type="PROSITE" id="PS50172">
    <property type="entry name" value="BRCT"/>
    <property type="match status" value="4"/>
</dbReference>
<dbReference type="InterPro" id="IPR053036">
    <property type="entry name" value="CellCycle_DNARepair_Reg"/>
</dbReference>
<reference evidence="4 5" key="1">
    <citation type="submission" date="2019-03" db="EMBL/GenBank/DDBJ databases">
        <authorList>
            <person name="Gaulin E."/>
            <person name="Dumas B."/>
        </authorList>
    </citation>
    <scope>NUCLEOTIDE SEQUENCE [LARGE SCALE GENOMIC DNA]</scope>
    <source>
        <strain evidence="4">CBS 568.67</strain>
    </source>
</reference>